<dbReference type="AlphaFoldDB" id="A0A212LBI6"/>
<feature type="transmembrane region" description="Helical" evidence="21">
    <location>
        <begin position="360"/>
        <end position="381"/>
    </location>
</feature>
<feature type="transmembrane region" description="Helical" evidence="21">
    <location>
        <begin position="32"/>
        <end position="52"/>
    </location>
</feature>
<dbReference type="GO" id="GO:0005886">
    <property type="term" value="C:plasma membrane"/>
    <property type="evidence" value="ECO:0007669"/>
    <property type="project" value="UniProtKB-SubCell"/>
</dbReference>
<evidence type="ECO:0000256" key="4">
    <source>
        <dbReference type="ARBA" id="ARBA00022618"/>
    </source>
</evidence>
<keyword evidence="11 21" id="KW-0472">Membrane</keyword>
<evidence type="ECO:0000256" key="17">
    <source>
        <dbReference type="ARBA" id="ARBA00041185"/>
    </source>
</evidence>
<sequence length="393" mass="43049">MKNVFRAKAKPGKAHSAMARATESGPFAPFDWWLFTIMLIILAIGLVMVLSASGIVAEQVNGDKYFFFKRQVFFALLGGILLWGAALLPRDWLYKMQYPALFFALLLLLLTLSPLAPSINGAKRWIRLGPVGIQPMELVKVALVLYLAYFMSAKQDIIKTFSRGVIPPFAVTALFCFLLLLQPDFGSAVVLASILFFMCVAGGTRFVYLFFSIALACGGAMALAISSPYRLRRLLAFLDPFEDAHNTGYQLVQSLLAIGSGSFFGVGVGASKQKMFYLPEAHNDFIMAVLAEEMGFVGMSVVMILFGLLFWRCYKIIQGQRNLRDRFTAFGITTILAMGAVMNLAVVMGVAPPKGVPMPLMSYGGSNLMATMLCVGLLLNFSRTADTWTSTSS</sequence>
<keyword evidence="13" id="KW-0961">Cell wall biogenesis/degradation</keyword>
<dbReference type="RefSeq" id="WP_179981397.1">
    <property type="nucleotide sequence ID" value="NZ_LT608333.1"/>
</dbReference>
<evidence type="ECO:0000256" key="5">
    <source>
        <dbReference type="ARBA" id="ARBA00022676"/>
    </source>
</evidence>
<keyword evidence="6" id="KW-0808">Transferase</keyword>
<feature type="transmembrane region" description="Helical" evidence="21">
    <location>
        <begin position="294"/>
        <end position="314"/>
    </location>
</feature>
<name>A0A212LBI6_9BACT</name>
<evidence type="ECO:0000256" key="14">
    <source>
        <dbReference type="ARBA" id="ARBA00032370"/>
    </source>
</evidence>
<comment type="pathway">
    <text evidence="2">Cell wall biogenesis; peptidoglycan biosynthesis.</text>
</comment>
<dbReference type="GO" id="GO:0015648">
    <property type="term" value="F:lipid-linked peptidoglycan transporter activity"/>
    <property type="evidence" value="ECO:0007669"/>
    <property type="project" value="TreeGrafter"/>
</dbReference>
<dbReference type="PANTHER" id="PTHR30474">
    <property type="entry name" value="CELL CYCLE PROTEIN"/>
    <property type="match status" value="1"/>
</dbReference>
<feature type="transmembrane region" description="Helical" evidence="21">
    <location>
        <begin position="96"/>
        <end position="116"/>
    </location>
</feature>
<evidence type="ECO:0000256" key="8">
    <source>
        <dbReference type="ARBA" id="ARBA00022960"/>
    </source>
</evidence>
<dbReference type="InterPro" id="IPR013437">
    <property type="entry name" value="FtsW"/>
</dbReference>
<dbReference type="NCBIfam" id="TIGR02614">
    <property type="entry name" value="ftsW"/>
    <property type="match status" value="1"/>
</dbReference>
<comment type="catalytic activity">
    <reaction evidence="20">
        <text>[GlcNAc-(1-&gt;4)-Mur2Ac(oyl-L-Ala-gamma-D-Glu-L-Lys-D-Ala-D-Ala)](n)-di-trans,octa-cis-undecaprenyl diphosphate + beta-D-GlcNAc-(1-&gt;4)-Mur2Ac(oyl-L-Ala-gamma-D-Glu-L-Lys-D-Ala-D-Ala)-di-trans,octa-cis-undecaprenyl diphosphate = [GlcNAc-(1-&gt;4)-Mur2Ac(oyl-L-Ala-gamma-D-Glu-L-Lys-D-Ala-D-Ala)](n+1)-di-trans,octa-cis-undecaprenyl diphosphate + di-trans,octa-cis-undecaprenyl diphosphate + H(+)</text>
        <dbReference type="Rhea" id="RHEA:23708"/>
        <dbReference type="Rhea" id="RHEA-COMP:9602"/>
        <dbReference type="Rhea" id="RHEA-COMP:9603"/>
        <dbReference type="ChEBI" id="CHEBI:15378"/>
        <dbReference type="ChEBI" id="CHEBI:58405"/>
        <dbReference type="ChEBI" id="CHEBI:60033"/>
        <dbReference type="ChEBI" id="CHEBI:78435"/>
        <dbReference type="EC" id="2.4.99.28"/>
    </reaction>
</comment>
<comment type="subcellular location">
    <subcellularLocation>
        <location evidence="1">Cell membrane</location>
        <topology evidence="1">Multi-pass membrane protein</topology>
    </subcellularLocation>
</comment>
<keyword evidence="10 21" id="KW-1133">Transmembrane helix</keyword>
<proteinExistence type="inferred from homology"/>
<evidence type="ECO:0000256" key="10">
    <source>
        <dbReference type="ARBA" id="ARBA00022989"/>
    </source>
</evidence>
<protein>
    <recommendedName>
        <fullName evidence="17">Probable peptidoglycan glycosyltransferase FtsW</fullName>
        <ecNumber evidence="19">2.4.99.28</ecNumber>
    </recommendedName>
    <alternativeName>
        <fullName evidence="18">Cell division protein FtsW</fullName>
    </alternativeName>
    <alternativeName>
        <fullName evidence="15">Cell wall polymerase</fullName>
    </alternativeName>
    <alternativeName>
        <fullName evidence="14">Peptidoglycan polymerase</fullName>
    </alternativeName>
</protein>
<dbReference type="GO" id="GO:0051301">
    <property type="term" value="P:cell division"/>
    <property type="evidence" value="ECO:0007669"/>
    <property type="project" value="UniProtKB-KW"/>
</dbReference>
<evidence type="ECO:0000256" key="12">
    <source>
        <dbReference type="ARBA" id="ARBA00023306"/>
    </source>
</evidence>
<organism evidence="22">
    <name type="scientific">uncultured Desulfovibrio sp</name>
    <dbReference type="NCBI Taxonomy" id="167968"/>
    <lineage>
        <taxon>Bacteria</taxon>
        <taxon>Pseudomonadati</taxon>
        <taxon>Thermodesulfobacteriota</taxon>
        <taxon>Desulfovibrionia</taxon>
        <taxon>Desulfovibrionales</taxon>
        <taxon>Desulfovibrionaceae</taxon>
        <taxon>Desulfovibrio</taxon>
        <taxon>environmental samples</taxon>
    </lineage>
</organism>
<keyword evidence="5" id="KW-0328">Glycosyltransferase</keyword>
<evidence type="ECO:0000256" key="16">
    <source>
        <dbReference type="ARBA" id="ARBA00038053"/>
    </source>
</evidence>
<gene>
    <name evidence="22" type="primary">ftsW</name>
    <name evidence="22" type="ORF">KL86DES1_22245</name>
</gene>
<comment type="similarity">
    <text evidence="16">Belongs to the SEDS family. FtsW subfamily.</text>
</comment>
<dbReference type="GO" id="GO:0008360">
    <property type="term" value="P:regulation of cell shape"/>
    <property type="evidence" value="ECO:0007669"/>
    <property type="project" value="UniProtKB-KW"/>
</dbReference>
<evidence type="ECO:0000256" key="19">
    <source>
        <dbReference type="ARBA" id="ARBA00044770"/>
    </source>
</evidence>
<dbReference type="EC" id="2.4.99.28" evidence="19"/>
<dbReference type="Pfam" id="PF01098">
    <property type="entry name" value="FTSW_RODA_SPOVE"/>
    <property type="match status" value="1"/>
</dbReference>
<evidence type="ECO:0000256" key="6">
    <source>
        <dbReference type="ARBA" id="ARBA00022679"/>
    </source>
</evidence>
<dbReference type="GO" id="GO:0009252">
    <property type="term" value="P:peptidoglycan biosynthetic process"/>
    <property type="evidence" value="ECO:0007669"/>
    <property type="project" value="UniProtKB-KW"/>
</dbReference>
<dbReference type="GO" id="GO:0008955">
    <property type="term" value="F:peptidoglycan glycosyltransferase activity"/>
    <property type="evidence" value="ECO:0007669"/>
    <property type="project" value="UniProtKB-EC"/>
</dbReference>
<keyword evidence="7 21" id="KW-0812">Transmembrane</keyword>
<feature type="transmembrane region" description="Helical" evidence="21">
    <location>
        <begin position="213"/>
        <end position="231"/>
    </location>
</feature>
<keyword evidence="12" id="KW-0131">Cell cycle</keyword>
<evidence type="ECO:0000256" key="9">
    <source>
        <dbReference type="ARBA" id="ARBA00022984"/>
    </source>
</evidence>
<evidence type="ECO:0000256" key="2">
    <source>
        <dbReference type="ARBA" id="ARBA00004752"/>
    </source>
</evidence>
<keyword evidence="8" id="KW-0133">Cell shape</keyword>
<feature type="transmembrane region" description="Helical" evidence="21">
    <location>
        <begin position="326"/>
        <end position="348"/>
    </location>
</feature>
<evidence type="ECO:0000256" key="11">
    <source>
        <dbReference type="ARBA" id="ARBA00023136"/>
    </source>
</evidence>
<evidence type="ECO:0000313" key="22">
    <source>
        <dbReference type="EMBL" id="SCM74933.1"/>
    </source>
</evidence>
<evidence type="ECO:0000256" key="7">
    <source>
        <dbReference type="ARBA" id="ARBA00022692"/>
    </source>
</evidence>
<feature type="transmembrane region" description="Helical" evidence="21">
    <location>
        <begin position="128"/>
        <end position="149"/>
    </location>
</feature>
<evidence type="ECO:0000256" key="21">
    <source>
        <dbReference type="SAM" id="Phobius"/>
    </source>
</evidence>
<evidence type="ECO:0000256" key="1">
    <source>
        <dbReference type="ARBA" id="ARBA00004651"/>
    </source>
</evidence>
<evidence type="ECO:0000256" key="18">
    <source>
        <dbReference type="ARBA" id="ARBA00041418"/>
    </source>
</evidence>
<dbReference type="GO" id="GO:0032153">
    <property type="term" value="C:cell division site"/>
    <property type="evidence" value="ECO:0007669"/>
    <property type="project" value="TreeGrafter"/>
</dbReference>
<evidence type="ECO:0000256" key="13">
    <source>
        <dbReference type="ARBA" id="ARBA00023316"/>
    </source>
</evidence>
<dbReference type="GO" id="GO:0071555">
    <property type="term" value="P:cell wall organization"/>
    <property type="evidence" value="ECO:0007669"/>
    <property type="project" value="UniProtKB-KW"/>
</dbReference>
<accession>A0A212LBI6</accession>
<evidence type="ECO:0000256" key="20">
    <source>
        <dbReference type="ARBA" id="ARBA00049902"/>
    </source>
</evidence>
<reference evidence="22" key="1">
    <citation type="submission" date="2016-08" db="EMBL/GenBank/DDBJ databases">
        <authorList>
            <person name="Seilhamer J.J."/>
        </authorList>
    </citation>
    <scope>NUCLEOTIDE SEQUENCE</scope>
    <source>
        <strain evidence="22">86-1</strain>
    </source>
</reference>
<dbReference type="EMBL" id="FMJC01000002">
    <property type="protein sequence ID" value="SCM74933.1"/>
    <property type="molecule type" value="Genomic_DNA"/>
</dbReference>
<dbReference type="InterPro" id="IPR001182">
    <property type="entry name" value="FtsW/RodA"/>
</dbReference>
<keyword evidence="3" id="KW-1003">Cell membrane</keyword>
<evidence type="ECO:0000256" key="3">
    <source>
        <dbReference type="ARBA" id="ARBA00022475"/>
    </source>
</evidence>
<feature type="transmembrane region" description="Helical" evidence="21">
    <location>
        <begin position="72"/>
        <end position="90"/>
    </location>
</feature>
<keyword evidence="9" id="KW-0573">Peptidoglycan synthesis</keyword>
<feature type="transmembrane region" description="Helical" evidence="21">
    <location>
        <begin position="251"/>
        <end position="270"/>
    </location>
</feature>
<dbReference type="PANTHER" id="PTHR30474:SF2">
    <property type="entry name" value="PEPTIDOGLYCAN GLYCOSYLTRANSFERASE FTSW-RELATED"/>
    <property type="match status" value="1"/>
</dbReference>
<keyword evidence="4" id="KW-0132">Cell division</keyword>
<evidence type="ECO:0000256" key="15">
    <source>
        <dbReference type="ARBA" id="ARBA00033270"/>
    </source>
</evidence>